<keyword evidence="14" id="KW-1185">Reference proteome</keyword>
<feature type="binding site" evidence="10">
    <location>
        <position position="53"/>
    </location>
    <ligand>
        <name>substrate</name>
    </ligand>
</feature>
<dbReference type="PANTHER" id="PTHR43654:SF1">
    <property type="entry name" value="ISOPENTENYL PHOSPHATE KINASE"/>
    <property type="match status" value="1"/>
</dbReference>
<evidence type="ECO:0000256" key="8">
    <source>
        <dbReference type="ARBA" id="ARBA00023229"/>
    </source>
</evidence>
<dbReference type="SUPFAM" id="SSF53633">
    <property type="entry name" value="Carbamate kinase-like"/>
    <property type="match status" value="1"/>
</dbReference>
<reference evidence="13 14" key="1">
    <citation type="journal article" date="2014" name="Int. J. Syst. Evol. Microbiol.">
        <title>Nitrososphaera viennensis gen. nov., sp. nov., an aerobic and mesophilic, ammonia-oxidizing archaeon from soil and a member of the archaeal phylum Thaumarchaeota.</title>
        <authorList>
            <person name="Stieglmeier M."/>
            <person name="Klingl A."/>
            <person name="Alves R.J."/>
            <person name="Rittmann S.K."/>
            <person name="Melcher M."/>
            <person name="Leisch N."/>
            <person name="Schleper C."/>
        </authorList>
    </citation>
    <scope>NUCLEOTIDE SEQUENCE [LARGE SCALE GENOMIC DNA]</scope>
    <source>
        <strain evidence="13">EN76</strain>
    </source>
</reference>
<dbReference type="Gene3D" id="3.40.1160.10">
    <property type="entry name" value="Acetylglutamate kinase-like"/>
    <property type="match status" value="1"/>
</dbReference>
<keyword evidence="4" id="KW-0808">Transferase</keyword>
<dbReference type="KEGG" id="nvn:NVIE_008070"/>
<evidence type="ECO:0000256" key="2">
    <source>
        <dbReference type="ARBA" id="ARBA00012908"/>
    </source>
</evidence>
<dbReference type="AlphaFoldDB" id="A0A060HED0"/>
<dbReference type="InterPro" id="IPR001057">
    <property type="entry name" value="Glu/AcGlu_kinase"/>
</dbReference>
<dbReference type="GO" id="GO:0005829">
    <property type="term" value="C:cytosol"/>
    <property type="evidence" value="ECO:0007669"/>
    <property type="project" value="TreeGrafter"/>
</dbReference>
<dbReference type="EMBL" id="CP007536">
    <property type="protein sequence ID" value="AIC15024.1"/>
    <property type="molecule type" value="Genomic_DNA"/>
</dbReference>
<dbReference type="RefSeq" id="WP_075054121.1">
    <property type="nucleotide sequence ID" value="NZ_CP007536.1"/>
</dbReference>
<dbReference type="InterPro" id="IPR036393">
    <property type="entry name" value="AceGlu_kinase-like_sf"/>
</dbReference>
<keyword evidence="8" id="KW-0414">Isoprene biosynthesis</keyword>
<feature type="site" description="Transition state stabilizer" evidence="11">
    <location>
        <position position="17"/>
    </location>
</feature>
<feature type="binding site" evidence="10">
    <location>
        <position position="150"/>
    </location>
    <ligand>
        <name>substrate</name>
    </ligand>
</feature>
<evidence type="ECO:0000256" key="11">
    <source>
        <dbReference type="PIRSR" id="PIRSR016496-2"/>
    </source>
</evidence>
<accession>A0A060HED0</accession>
<feature type="binding site" evidence="10">
    <location>
        <begin position="8"/>
        <end position="12"/>
    </location>
    <ligand>
        <name>ATP</name>
        <dbReference type="ChEBI" id="CHEBI:30616"/>
    </ligand>
</feature>
<dbReference type="InterPro" id="IPR001048">
    <property type="entry name" value="Asp/Glu/Uridylate_kinase"/>
</dbReference>
<dbReference type="GeneID" id="74946072"/>
<sequence length="260" mass="27602">MQKLVLVKLGGSVITFKDRALAANTGAIDGISGALAQLDMPVMVVHGGGSFGHHWSVQYDMHTKAAPYDPHGVAVVHESMVALNQIIVNSMIKAGANPYAVAPAMFTTGHKVIAAKVKQLHEMAKKSNVIPVTFGDVVHMGGRKYSILSGDALMSIIAKVLKPSRVIFATNVDGIYRDMQTKEIIKELKPGRGGGGDPVEFSKTAGADVTGGMQRKVREAFKIASMGMDVVLVNGLYPERIAQAAQGKVQTGTVVKKGRK</sequence>
<dbReference type="NCBIfam" id="NF040647">
    <property type="entry name" value="IPPK_Arch"/>
    <property type="match status" value="1"/>
</dbReference>
<keyword evidence="5 10" id="KW-0547">Nucleotide-binding</keyword>
<evidence type="ECO:0000259" key="12">
    <source>
        <dbReference type="Pfam" id="PF00696"/>
    </source>
</evidence>
<dbReference type="GO" id="GO:0016114">
    <property type="term" value="P:terpenoid biosynthetic process"/>
    <property type="evidence" value="ECO:0007669"/>
    <property type="project" value="TreeGrafter"/>
</dbReference>
<evidence type="ECO:0000256" key="4">
    <source>
        <dbReference type="ARBA" id="ARBA00022679"/>
    </source>
</evidence>
<evidence type="ECO:0000313" key="14">
    <source>
        <dbReference type="Proteomes" id="UP000027093"/>
    </source>
</evidence>
<keyword evidence="6 13" id="KW-0418">Kinase</keyword>
<dbReference type="GO" id="GO:0005524">
    <property type="term" value="F:ATP binding"/>
    <property type="evidence" value="ECO:0007669"/>
    <property type="project" value="UniProtKB-KW"/>
</dbReference>
<dbReference type="PANTHER" id="PTHR43654">
    <property type="entry name" value="GLUTAMATE 5-KINASE"/>
    <property type="match status" value="1"/>
</dbReference>
<feature type="binding site" evidence="10">
    <location>
        <position position="48"/>
    </location>
    <ligand>
        <name>substrate</name>
    </ligand>
</feature>
<dbReference type="GO" id="GO:0102043">
    <property type="term" value="F:isopentenyl phosphate kinase activity"/>
    <property type="evidence" value="ECO:0007669"/>
    <property type="project" value="UniProtKB-EC"/>
</dbReference>
<evidence type="ECO:0000313" key="13">
    <source>
        <dbReference type="EMBL" id="AIC15024.1"/>
    </source>
</evidence>
<dbReference type="OrthoDB" id="15328at2157"/>
<evidence type="ECO:0000256" key="1">
    <source>
        <dbReference type="ARBA" id="ARBA00010540"/>
    </source>
</evidence>
<gene>
    <name evidence="13" type="ORF">NVIE_008070</name>
</gene>
<dbReference type="STRING" id="926571.NVIE_008070"/>
<name>A0A060HED0_9ARCH</name>
<evidence type="ECO:0000256" key="5">
    <source>
        <dbReference type="ARBA" id="ARBA00022741"/>
    </source>
</evidence>
<dbReference type="CDD" id="cd04241">
    <property type="entry name" value="AAK_FomA-like"/>
    <property type="match status" value="1"/>
</dbReference>
<dbReference type="PIRSF" id="PIRSF016496">
    <property type="entry name" value="Kin_FomA"/>
    <property type="match status" value="1"/>
</dbReference>
<proteinExistence type="inferred from homology"/>
<comment type="catalytic activity">
    <reaction evidence="9">
        <text>isopentenyl phosphate + ATP = isopentenyl diphosphate + ADP</text>
        <dbReference type="Rhea" id="RHEA:33963"/>
        <dbReference type="ChEBI" id="CHEBI:30616"/>
        <dbReference type="ChEBI" id="CHEBI:65078"/>
        <dbReference type="ChEBI" id="CHEBI:128769"/>
        <dbReference type="ChEBI" id="CHEBI:456216"/>
        <dbReference type="EC" id="2.7.4.26"/>
    </reaction>
</comment>
<evidence type="ECO:0000256" key="3">
    <source>
        <dbReference type="ARBA" id="ARBA00017267"/>
    </source>
</evidence>
<dbReference type="Pfam" id="PF00696">
    <property type="entry name" value="AA_kinase"/>
    <property type="match status" value="1"/>
</dbReference>
<dbReference type="InterPro" id="IPR024192">
    <property type="entry name" value="Fosfomycin_R_FomA-type"/>
</dbReference>
<dbReference type="HOGENOM" id="CLU_070213_0_0_2"/>
<dbReference type="PRINTS" id="PR00474">
    <property type="entry name" value="GLU5KINASE"/>
</dbReference>
<evidence type="ECO:0000256" key="6">
    <source>
        <dbReference type="ARBA" id="ARBA00022777"/>
    </source>
</evidence>
<keyword evidence="7 10" id="KW-0067">ATP-binding</keyword>
<evidence type="ECO:0000256" key="7">
    <source>
        <dbReference type="ARBA" id="ARBA00022840"/>
    </source>
</evidence>
<feature type="binding site" evidence="10">
    <location>
        <position position="49"/>
    </location>
    <ligand>
        <name>ATP</name>
        <dbReference type="ChEBI" id="CHEBI:30616"/>
    </ligand>
</feature>
<feature type="binding site" evidence="10">
    <location>
        <position position="216"/>
    </location>
    <ligand>
        <name>ATP</name>
        <dbReference type="ChEBI" id="CHEBI:30616"/>
    </ligand>
</feature>
<dbReference type="EC" id="2.7.4.26" evidence="2"/>
<feature type="domain" description="Aspartate/glutamate/uridylate kinase" evidence="12">
    <location>
        <begin position="3"/>
        <end position="234"/>
    </location>
</feature>
<protein>
    <recommendedName>
        <fullName evidence="3">Isopentenyl phosphate kinase</fullName>
        <ecNumber evidence="2">2.7.4.26</ecNumber>
    </recommendedName>
</protein>
<feature type="binding site" evidence="10">
    <location>
        <position position="212"/>
    </location>
    <ligand>
        <name>ATP</name>
        <dbReference type="ChEBI" id="CHEBI:30616"/>
    </ligand>
</feature>
<comment type="similarity">
    <text evidence="1">Belongs to the isopentenyl phosphate kinase family.</text>
</comment>
<dbReference type="GO" id="GO:0016301">
    <property type="term" value="F:kinase activity"/>
    <property type="evidence" value="ECO:0007669"/>
    <property type="project" value="UniProtKB-KW"/>
</dbReference>
<evidence type="ECO:0000256" key="9">
    <source>
        <dbReference type="ARBA" id="ARBA00049063"/>
    </source>
</evidence>
<dbReference type="Proteomes" id="UP000027093">
    <property type="component" value="Chromosome"/>
</dbReference>
<organism evidence="13 14">
    <name type="scientific">Nitrososphaera viennensis EN76</name>
    <dbReference type="NCBI Taxonomy" id="926571"/>
    <lineage>
        <taxon>Archaea</taxon>
        <taxon>Nitrososphaerota</taxon>
        <taxon>Nitrososphaeria</taxon>
        <taxon>Nitrososphaerales</taxon>
        <taxon>Nitrososphaeraceae</taxon>
        <taxon>Nitrososphaera</taxon>
    </lineage>
</organism>
<evidence type="ECO:0000256" key="10">
    <source>
        <dbReference type="PIRSR" id="PIRSR016496-1"/>
    </source>
</evidence>